<dbReference type="AlphaFoldDB" id="A0A4P6YR59"/>
<dbReference type="Proteomes" id="UP000292886">
    <property type="component" value="Chromosome"/>
</dbReference>
<gene>
    <name evidence="1" type="ORF">EQG49_00875</name>
</gene>
<dbReference type="InterPro" id="IPR029063">
    <property type="entry name" value="SAM-dependent_MTases_sf"/>
</dbReference>
<dbReference type="RefSeq" id="WP_133362187.1">
    <property type="nucleotide sequence ID" value="NZ_CP037940.1"/>
</dbReference>
<dbReference type="OrthoDB" id="9808140at2"/>
<evidence type="ECO:0000313" key="1">
    <source>
        <dbReference type="EMBL" id="QBO35107.1"/>
    </source>
</evidence>
<dbReference type="KEGG" id="wei:EQG49_00875"/>
<dbReference type="Pfam" id="PF01135">
    <property type="entry name" value="PCMT"/>
    <property type="match status" value="1"/>
</dbReference>
<keyword evidence="2" id="KW-1185">Reference proteome</keyword>
<protein>
    <recommendedName>
        <fullName evidence="3">Class I SAM-dependent methyltransferase</fullName>
    </recommendedName>
</protein>
<dbReference type="EMBL" id="CP037940">
    <property type="protein sequence ID" value="QBO35107.1"/>
    <property type="molecule type" value="Genomic_DNA"/>
</dbReference>
<organism evidence="1 2">
    <name type="scientific">Periweissella cryptocerci</name>
    <dbReference type="NCBI Taxonomy" id="2506420"/>
    <lineage>
        <taxon>Bacteria</taxon>
        <taxon>Bacillati</taxon>
        <taxon>Bacillota</taxon>
        <taxon>Bacilli</taxon>
        <taxon>Lactobacillales</taxon>
        <taxon>Lactobacillaceae</taxon>
        <taxon>Periweissella</taxon>
    </lineage>
</organism>
<proteinExistence type="predicted"/>
<dbReference type="SUPFAM" id="SSF53335">
    <property type="entry name" value="S-adenosyl-L-methionine-dependent methyltransferases"/>
    <property type="match status" value="1"/>
</dbReference>
<reference evidence="2" key="1">
    <citation type="submission" date="2019-03" db="EMBL/GenBank/DDBJ databases">
        <title>Weissella sp. 26KH-42 Genome sequencing.</title>
        <authorList>
            <person name="Heo J."/>
            <person name="Kim S.-J."/>
            <person name="Kim J.-S."/>
            <person name="Hong S.-B."/>
            <person name="Kwon S.-W."/>
        </authorList>
    </citation>
    <scope>NUCLEOTIDE SEQUENCE [LARGE SCALE GENOMIC DNA]</scope>
    <source>
        <strain evidence="2">26KH-42</strain>
    </source>
</reference>
<name>A0A4P6YR59_9LACO</name>
<sequence>MTDKQIVDYIVSNMLHDDDTTIQDTQTAHRLELIAQWDIKPGDKILEIGSGQGDMLAALAYAVGETGHVVGVDIAGADYGAPFTLGQAIDYLKQSELCSRVDAYFNRDILAGTEFLPIQHFDKVVFAHSSWYFDDIAQLAATFAVVRELADTILYAEWDLEITDARQQNHYIAANVQGQLSAFMPEHEANIRTLVTKHHIAQITDKLALQLVNDGAIDSTTMQDADWEVGYVKYAFTLEKLVARGVTPVLAQFFVDQVALIHGANVPLNTYWAVLK</sequence>
<evidence type="ECO:0008006" key="3">
    <source>
        <dbReference type="Google" id="ProtNLM"/>
    </source>
</evidence>
<accession>A0A4P6YR59</accession>
<dbReference type="Gene3D" id="3.40.50.150">
    <property type="entry name" value="Vaccinia Virus protein VP39"/>
    <property type="match status" value="1"/>
</dbReference>
<evidence type="ECO:0000313" key="2">
    <source>
        <dbReference type="Proteomes" id="UP000292886"/>
    </source>
</evidence>